<dbReference type="InterPro" id="IPR006075">
    <property type="entry name" value="Asn/Gln-tRNA_Trfase_suB/E_cat"/>
</dbReference>
<dbReference type="InterPro" id="IPR017959">
    <property type="entry name" value="Asn/Gln-tRNA_amidoTrfase_suB/E"/>
</dbReference>
<keyword evidence="4 7" id="KW-0067">ATP-binding</keyword>
<dbReference type="GO" id="GO:0005524">
    <property type="term" value="F:ATP binding"/>
    <property type="evidence" value="ECO:0007669"/>
    <property type="project" value="UniProtKB-KW"/>
</dbReference>
<dbReference type="Pfam" id="PF02934">
    <property type="entry name" value="GatB_N"/>
    <property type="match status" value="1"/>
</dbReference>
<evidence type="ECO:0000256" key="4">
    <source>
        <dbReference type="ARBA" id="ARBA00022840"/>
    </source>
</evidence>
<dbReference type="EMBL" id="JAPEVB010000005">
    <property type="protein sequence ID" value="KAJ4387483.1"/>
    <property type="molecule type" value="Genomic_DNA"/>
</dbReference>
<dbReference type="NCBIfam" id="TIGR00133">
    <property type="entry name" value="gatB"/>
    <property type="match status" value="1"/>
</dbReference>
<evidence type="ECO:0000256" key="8">
    <source>
        <dbReference type="SAM" id="MobiDB-lite"/>
    </source>
</evidence>
<keyword evidence="7" id="KW-0496">Mitochondrion</keyword>
<protein>
    <recommendedName>
        <fullName evidence="7">Glutamyl-tRNA(Gln) amidotransferase subunit B, mitochondrial</fullName>
        <shortName evidence="7">Glu-AdT subunit B</shortName>
        <ecNumber evidence="7">6.3.5.-</ecNumber>
    </recommendedName>
</protein>
<feature type="region of interest" description="Disordered" evidence="8">
    <location>
        <begin position="31"/>
        <end position="80"/>
    </location>
</feature>
<dbReference type="PROSITE" id="PS01234">
    <property type="entry name" value="GATB"/>
    <property type="match status" value="1"/>
</dbReference>
<keyword evidence="2 7" id="KW-0436">Ligase</keyword>
<feature type="domain" description="Aspartyl/Glutamyl-tRNA(Gln) amidotransferase subunit B/E catalytic" evidence="9">
    <location>
        <begin position="113"/>
        <end position="406"/>
    </location>
</feature>
<name>A0A9W9CUE2_9PEZI</name>
<dbReference type="InterPro" id="IPR003789">
    <property type="entry name" value="Asn/Gln_tRNA_amidoTrase-B-like"/>
</dbReference>
<dbReference type="SUPFAM" id="SSF89095">
    <property type="entry name" value="GatB/YqeY motif"/>
    <property type="match status" value="1"/>
</dbReference>
<accession>A0A9W9CUE2</accession>
<dbReference type="SUPFAM" id="SSF55931">
    <property type="entry name" value="Glutamine synthetase/guanido kinase"/>
    <property type="match status" value="1"/>
</dbReference>
<comment type="similarity">
    <text evidence="1 7">Belongs to the GatB/GatE family. GatB subfamily.</text>
</comment>
<dbReference type="NCBIfam" id="NF004012">
    <property type="entry name" value="PRK05477.1-2"/>
    <property type="match status" value="1"/>
</dbReference>
<evidence type="ECO:0000259" key="9">
    <source>
        <dbReference type="Pfam" id="PF02934"/>
    </source>
</evidence>
<dbReference type="InterPro" id="IPR017958">
    <property type="entry name" value="Gln-tRNA_amidoTrfase_suB_CS"/>
</dbReference>
<feature type="compositionally biased region" description="Polar residues" evidence="8">
    <location>
        <begin position="31"/>
        <end position="40"/>
    </location>
</feature>
<dbReference type="InterPro" id="IPR004413">
    <property type="entry name" value="GatB"/>
</dbReference>
<evidence type="ECO:0000256" key="3">
    <source>
        <dbReference type="ARBA" id="ARBA00022741"/>
    </source>
</evidence>
<evidence type="ECO:0000256" key="2">
    <source>
        <dbReference type="ARBA" id="ARBA00022598"/>
    </source>
</evidence>
<evidence type="ECO:0000313" key="11">
    <source>
        <dbReference type="Proteomes" id="UP001140453"/>
    </source>
</evidence>
<comment type="caution">
    <text evidence="10">The sequence shown here is derived from an EMBL/GenBank/DDBJ whole genome shotgun (WGS) entry which is preliminary data.</text>
</comment>
<keyword evidence="3 7" id="KW-0547">Nucleotide-binding</keyword>
<dbReference type="PANTHER" id="PTHR11659:SF0">
    <property type="entry name" value="GLUTAMYL-TRNA(GLN) AMIDOTRANSFERASE SUBUNIT B, MITOCHONDRIAL"/>
    <property type="match status" value="1"/>
</dbReference>
<proteinExistence type="inferred from homology"/>
<dbReference type="AlphaFoldDB" id="A0A9W9CUE2"/>
<dbReference type="PANTHER" id="PTHR11659">
    <property type="entry name" value="GLUTAMYL-TRNA GLN AMIDOTRANSFERASE SUBUNIT B MITOCHONDRIAL AND PROKARYOTIC PET112-RELATED"/>
    <property type="match status" value="1"/>
</dbReference>
<evidence type="ECO:0000256" key="6">
    <source>
        <dbReference type="ARBA" id="ARBA00047913"/>
    </source>
</evidence>
<gene>
    <name evidence="10" type="ORF">N0V93_008075</name>
</gene>
<comment type="catalytic activity">
    <reaction evidence="6 7">
        <text>L-glutamyl-tRNA(Gln) + L-glutamine + ATP + H2O = L-glutaminyl-tRNA(Gln) + L-glutamate + ADP + phosphate + H(+)</text>
        <dbReference type="Rhea" id="RHEA:17521"/>
        <dbReference type="Rhea" id="RHEA-COMP:9681"/>
        <dbReference type="Rhea" id="RHEA-COMP:9684"/>
        <dbReference type="ChEBI" id="CHEBI:15377"/>
        <dbReference type="ChEBI" id="CHEBI:15378"/>
        <dbReference type="ChEBI" id="CHEBI:29985"/>
        <dbReference type="ChEBI" id="CHEBI:30616"/>
        <dbReference type="ChEBI" id="CHEBI:43474"/>
        <dbReference type="ChEBI" id="CHEBI:58359"/>
        <dbReference type="ChEBI" id="CHEBI:78520"/>
        <dbReference type="ChEBI" id="CHEBI:78521"/>
        <dbReference type="ChEBI" id="CHEBI:456216"/>
    </reaction>
</comment>
<dbReference type="GO" id="GO:0005739">
    <property type="term" value="C:mitochondrion"/>
    <property type="evidence" value="ECO:0007669"/>
    <property type="project" value="UniProtKB-SubCell"/>
</dbReference>
<evidence type="ECO:0000256" key="7">
    <source>
        <dbReference type="HAMAP-Rule" id="MF_03147"/>
    </source>
</evidence>
<dbReference type="OrthoDB" id="1722066at2759"/>
<comment type="subcellular location">
    <subcellularLocation>
        <location evidence="7">Mitochondrion</location>
    </subcellularLocation>
</comment>
<evidence type="ECO:0000256" key="5">
    <source>
        <dbReference type="ARBA" id="ARBA00022917"/>
    </source>
</evidence>
<evidence type="ECO:0000256" key="1">
    <source>
        <dbReference type="ARBA" id="ARBA00005306"/>
    </source>
</evidence>
<dbReference type="GO" id="GO:0030956">
    <property type="term" value="C:glutamyl-tRNA(Gln) amidotransferase complex"/>
    <property type="evidence" value="ECO:0007669"/>
    <property type="project" value="UniProtKB-UniRule"/>
</dbReference>
<evidence type="ECO:0000313" key="10">
    <source>
        <dbReference type="EMBL" id="KAJ4387483.1"/>
    </source>
</evidence>
<dbReference type="GO" id="GO:0032543">
    <property type="term" value="P:mitochondrial translation"/>
    <property type="evidence" value="ECO:0007669"/>
    <property type="project" value="UniProtKB-UniRule"/>
</dbReference>
<keyword evidence="11" id="KW-1185">Reference proteome</keyword>
<reference evidence="10" key="1">
    <citation type="submission" date="2022-10" db="EMBL/GenBank/DDBJ databases">
        <title>Tapping the CABI collections for fungal endophytes: first genome assemblies for Collariella, Neodidymelliopsis, Ascochyta clinopodiicola, Didymella pomorum, Didymosphaeria variabile, Neocosmospora piperis and Neocucurbitaria cava.</title>
        <authorList>
            <person name="Hill R."/>
        </authorList>
    </citation>
    <scope>NUCLEOTIDE SEQUENCE</scope>
    <source>
        <strain evidence="10">IMI 355082</strain>
    </source>
</reference>
<dbReference type="GO" id="GO:0050567">
    <property type="term" value="F:glutaminyl-tRNA synthase (glutamine-hydrolyzing) activity"/>
    <property type="evidence" value="ECO:0007669"/>
    <property type="project" value="UniProtKB-UniRule"/>
</dbReference>
<dbReference type="Proteomes" id="UP001140453">
    <property type="component" value="Unassembled WGS sequence"/>
</dbReference>
<dbReference type="GO" id="GO:0070681">
    <property type="term" value="P:glutaminyl-tRNAGln biosynthesis via transamidation"/>
    <property type="evidence" value="ECO:0007669"/>
    <property type="project" value="UniProtKB-UniRule"/>
</dbReference>
<sequence length="644" mass="71700">MSRLHCVELRRYLLGGQLHHQGCRRLPCLPQAQQPHSAPLSSRVHRRLFSSSSSSCRDQQPEIRPTHLDQAPGDDSAPAQQHVPLRKQLKASAKAHKKLQHSRSQTVPGWELTVGIEIHAQLNTRHKLFSPSAPPLPSDDPNTRVALFDVATPGSQPLFQPDALLPALRAALALNCQIQSVSRWDRKHYFWWDQPNGYQITQFYEPFARAGFIILAARDGIADEDGDRLRVGIRNIQMEQDTAKTLARPDGVQWVDFNRVGVPLIEIITEPEIHHPKTAAALVRKIQTYLNSVDACVSGMEAGGLRADVNVSVRRTDGPLGTSTPFGQRTEIKNLSSFKAVEDAVIAERDRQIAVLEAGGTILSETRGWSIGGTETTRLRGKEGEVDYRYMPDPDLAPLHIGDDVVSHLRKHMGMLPDGEVDELIADYGLKTQDAIALIQLDDGGRIEYFYDVVQRLQARLGPEWKQECALLAGNWILHELGRLTSEKNASVEGEVEDLGVTPTGDCARVPSTHLADILYFLYQKRIGSGTAKELLFAVYRGDLGASSADGYTSVEEAIEKEGLWSKQLSPQDYKELAFQALEDEGPTLKKHFRPFFTGKGKKYPEGQLMRFVGKMMRNGPSESIDPKVAVKMLRVAIEEKMQE</sequence>
<comment type="subunit">
    <text evidence="7">Subunit of the heterotrimeric GatCAB amidotransferase (AdT) complex, composed of A, B and C subunits.</text>
</comment>
<organism evidence="10 11">
    <name type="scientific">Gnomoniopsis smithogilvyi</name>
    <dbReference type="NCBI Taxonomy" id="1191159"/>
    <lineage>
        <taxon>Eukaryota</taxon>
        <taxon>Fungi</taxon>
        <taxon>Dikarya</taxon>
        <taxon>Ascomycota</taxon>
        <taxon>Pezizomycotina</taxon>
        <taxon>Sordariomycetes</taxon>
        <taxon>Sordariomycetidae</taxon>
        <taxon>Diaporthales</taxon>
        <taxon>Gnomoniaceae</taxon>
        <taxon>Gnomoniopsis</taxon>
    </lineage>
</organism>
<dbReference type="EC" id="6.3.5.-" evidence="7"/>
<comment type="function">
    <text evidence="7">Allows the formation of correctly charged Gln-tRNA(Gln) through the transamidation of misacylated Glu-tRNA(Gln) in the mitochondria. The reaction takes place in the presence of glutamine and ATP through an activated gamma-phospho-Glu-tRNA(Gln).</text>
</comment>
<keyword evidence="5 7" id="KW-0648">Protein biosynthesis</keyword>
<dbReference type="InterPro" id="IPR014746">
    <property type="entry name" value="Gln_synth/guanido_kin_cat_dom"/>
</dbReference>
<dbReference type="HAMAP" id="MF_00121">
    <property type="entry name" value="GatB"/>
    <property type="match status" value="1"/>
</dbReference>